<dbReference type="PROSITE" id="PS00435">
    <property type="entry name" value="PEROXIDASE_1"/>
    <property type="match status" value="1"/>
</dbReference>
<dbReference type="InterPro" id="IPR002207">
    <property type="entry name" value="Peroxidase_I"/>
</dbReference>
<reference evidence="9 10" key="1">
    <citation type="submission" date="2021-05" db="EMBL/GenBank/DDBJ databases">
        <title>Genome Assembly of Synthetic Allotetraploid Brassica napus Reveals Homoeologous Exchanges between Subgenomes.</title>
        <authorList>
            <person name="Davis J.T."/>
        </authorList>
    </citation>
    <scope>NUCLEOTIDE SEQUENCE [LARGE SCALE GENOMIC DNA]</scope>
    <source>
        <strain evidence="10">cv. Da-Ae</strain>
        <tissue evidence="9">Seedling</tissue>
    </source>
</reference>
<feature type="region of interest" description="Disordered" evidence="7">
    <location>
        <begin position="75"/>
        <end position="97"/>
    </location>
</feature>
<comment type="similarity">
    <text evidence="2">Belongs to the peroxidase family. Ascorbate peroxidase subfamily.</text>
</comment>
<dbReference type="PANTHER" id="PTHR31356">
    <property type="entry name" value="THYLAKOID LUMENAL 29 KDA PROTEIN, CHLOROPLASTIC-RELATED"/>
    <property type="match status" value="1"/>
</dbReference>
<evidence type="ECO:0000256" key="1">
    <source>
        <dbReference type="ARBA" id="ARBA00001970"/>
    </source>
</evidence>
<keyword evidence="10" id="KW-1185">Reference proteome</keyword>
<dbReference type="Gene3D" id="1.10.420.10">
    <property type="entry name" value="Peroxidase, domain 2"/>
    <property type="match status" value="1"/>
</dbReference>
<evidence type="ECO:0000313" key="10">
    <source>
        <dbReference type="Proteomes" id="UP000824890"/>
    </source>
</evidence>
<dbReference type="Proteomes" id="UP000824890">
    <property type="component" value="Unassembled WGS sequence"/>
</dbReference>
<comment type="cofactor">
    <cofactor evidence="1">
        <name>heme b</name>
        <dbReference type="ChEBI" id="CHEBI:60344"/>
    </cofactor>
</comment>
<dbReference type="PROSITE" id="PS50873">
    <property type="entry name" value="PEROXIDASE_4"/>
    <property type="match status" value="1"/>
</dbReference>
<protein>
    <recommendedName>
        <fullName evidence="3">L-ascorbate peroxidase</fullName>
        <ecNumber evidence="3">1.11.1.11</ecNumber>
    </recommendedName>
</protein>
<dbReference type="PANTHER" id="PTHR31356:SF59">
    <property type="entry name" value="L-ASCORBATE PEROXIDASE 1, CYTOSOLIC"/>
    <property type="match status" value="1"/>
</dbReference>
<evidence type="ECO:0000256" key="2">
    <source>
        <dbReference type="ARBA" id="ARBA00006873"/>
    </source>
</evidence>
<keyword evidence="4" id="KW-0479">Metal-binding</keyword>
<sequence length="241" mass="26382">MVRLAWHSAGTFDCASRTGGPFGTMRFDDELAHGANNGLHIALRLLEPIREQFTTISHADFHQLAGVVAVEVTGGPEIPFHPGREDKPQPPPEGRLPDATKGCDHLRQVFLKQMGLTDQDIVALSGAHTLGRCTRIDLASKVPGLQTLLSSTTLTSSEQLKFRSLIGSVDDPVFRPLVEKYAADEEAFFADYAEAHLKLLSSGLLMLKCVIPCVIPRHSWLLWVGGGFAFPLNFCHLICLM</sequence>
<dbReference type="EMBL" id="JAGKQM010000392">
    <property type="protein sequence ID" value="KAH0854506.1"/>
    <property type="molecule type" value="Genomic_DNA"/>
</dbReference>
<keyword evidence="6" id="KW-0408">Iron</keyword>
<dbReference type="Pfam" id="PF00141">
    <property type="entry name" value="peroxidase"/>
    <property type="match status" value="1"/>
</dbReference>
<accession>A0ABQ7XF52</accession>
<evidence type="ECO:0000256" key="4">
    <source>
        <dbReference type="ARBA" id="ARBA00022723"/>
    </source>
</evidence>
<feature type="domain" description="Plant heme peroxidase family profile" evidence="8">
    <location>
        <begin position="46"/>
        <end position="239"/>
    </location>
</feature>
<dbReference type="InterPro" id="IPR019793">
    <property type="entry name" value="Peroxidases_heam-ligand_BS"/>
</dbReference>
<dbReference type="SUPFAM" id="SSF48113">
    <property type="entry name" value="Heme-dependent peroxidases"/>
    <property type="match status" value="1"/>
</dbReference>
<keyword evidence="5" id="KW-0560">Oxidoreductase</keyword>
<proteinExistence type="inferred from homology"/>
<dbReference type="Gene3D" id="1.10.520.10">
    <property type="match status" value="1"/>
</dbReference>
<dbReference type="PRINTS" id="PR00459">
    <property type="entry name" value="ASPEROXIDASE"/>
</dbReference>
<name>A0ABQ7XF52_BRANA</name>
<comment type="caution">
    <text evidence="9">The sequence shown here is derived from an EMBL/GenBank/DDBJ whole genome shotgun (WGS) entry which is preliminary data.</text>
</comment>
<gene>
    <name evidence="9" type="ORF">HID58_069188</name>
</gene>
<organism evidence="9 10">
    <name type="scientific">Brassica napus</name>
    <name type="common">Rape</name>
    <dbReference type="NCBI Taxonomy" id="3708"/>
    <lineage>
        <taxon>Eukaryota</taxon>
        <taxon>Viridiplantae</taxon>
        <taxon>Streptophyta</taxon>
        <taxon>Embryophyta</taxon>
        <taxon>Tracheophyta</taxon>
        <taxon>Spermatophyta</taxon>
        <taxon>Magnoliopsida</taxon>
        <taxon>eudicotyledons</taxon>
        <taxon>Gunneridae</taxon>
        <taxon>Pentapetalae</taxon>
        <taxon>rosids</taxon>
        <taxon>malvids</taxon>
        <taxon>Brassicales</taxon>
        <taxon>Brassicaceae</taxon>
        <taxon>Brassiceae</taxon>
        <taxon>Brassica</taxon>
    </lineage>
</organism>
<dbReference type="InterPro" id="IPR010255">
    <property type="entry name" value="Haem_peroxidase_sf"/>
</dbReference>
<evidence type="ECO:0000256" key="3">
    <source>
        <dbReference type="ARBA" id="ARBA00012940"/>
    </source>
</evidence>
<dbReference type="InterPro" id="IPR002016">
    <property type="entry name" value="Haem_peroxidase"/>
</dbReference>
<evidence type="ECO:0000259" key="8">
    <source>
        <dbReference type="PROSITE" id="PS50873"/>
    </source>
</evidence>
<evidence type="ECO:0000256" key="7">
    <source>
        <dbReference type="SAM" id="MobiDB-lite"/>
    </source>
</evidence>
<dbReference type="EC" id="1.11.1.11" evidence="3"/>
<evidence type="ECO:0000256" key="6">
    <source>
        <dbReference type="ARBA" id="ARBA00023004"/>
    </source>
</evidence>
<evidence type="ECO:0000313" key="9">
    <source>
        <dbReference type="EMBL" id="KAH0854506.1"/>
    </source>
</evidence>
<dbReference type="PRINTS" id="PR00458">
    <property type="entry name" value="PEROXIDASE"/>
</dbReference>
<evidence type="ECO:0000256" key="5">
    <source>
        <dbReference type="ARBA" id="ARBA00023002"/>
    </source>
</evidence>
<dbReference type="InterPro" id="IPR044831">
    <property type="entry name" value="Ccp1-like"/>
</dbReference>